<dbReference type="PANTHER" id="PTHR34388">
    <property type="entry name" value="DNA POLYMERASE III SUBUNIT DELTA"/>
    <property type="match status" value="1"/>
</dbReference>
<dbReference type="GO" id="GO:0009360">
    <property type="term" value="C:DNA polymerase III complex"/>
    <property type="evidence" value="ECO:0007669"/>
    <property type="project" value="TreeGrafter"/>
</dbReference>
<dbReference type="STRING" id="1798650.A2945_02345"/>
<dbReference type="SUPFAM" id="SSF52540">
    <property type="entry name" value="P-loop containing nucleoside triphosphate hydrolases"/>
    <property type="match status" value="1"/>
</dbReference>
<keyword evidence="3" id="KW-0235">DNA replication</keyword>
<keyword evidence="4" id="KW-0239">DNA-directed DNA polymerase</keyword>
<evidence type="ECO:0000256" key="2">
    <source>
        <dbReference type="ARBA" id="ARBA00022695"/>
    </source>
</evidence>
<name>A0A1G2CEJ0_9BACT</name>
<dbReference type="EMBL" id="MHLA01000013">
    <property type="protein sequence ID" value="OGY99813.1"/>
    <property type="molecule type" value="Genomic_DNA"/>
</dbReference>
<comment type="caution">
    <text evidence="5">The sequence shown here is derived from an EMBL/GenBank/DDBJ whole genome shotgun (WGS) entry which is preliminary data.</text>
</comment>
<sequence length="259" mass="29026">MIIFLHGLDDYRREQRKRWYVEEFKKKYSGLSVGGFDLLGDGALENLKAFLRSESLFGAKKLAIIENIYEADEKAIIETLQPFVAKKATIVLCSEKKKPVKAFDALLEKPSAVEKFEYFAGAEWNAFVRAQAKKSGVVLDAAAAQFLADVHQGNTWGLVTEIEKLVGLGRAVVARKDLDALGLEVAPNYWALMNSLKSVDSKNRLWALEKMLASGNPPPKIFNILASQWREKTAHMAEYDLKIKSGKLDYEEALVDLVL</sequence>
<dbReference type="GO" id="GO:0006261">
    <property type="term" value="P:DNA-templated DNA replication"/>
    <property type="evidence" value="ECO:0007669"/>
    <property type="project" value="TreeGrafter"/>
</dbReference>
<accession>A0A1G2CEJ0</accession>
<dbReference type="InterPro" id="IPR027417">
    <property type="entry name" value="P-loop_NTPase"/>
</dbReference>
<dbReference type="NCBIfam" id="TIGR01128">
    <property type="entry name" value="holA"/>
    <property type="match status" value="1"/>
</dbReference>
<dbReference type="InterPro" id="IPR005790">
    <property type="entry name" value="DNA_polIII_delta"/>
</dbReference>
<organism evidence="5 6">
    <name type="scientific">Candidatus Liptonbacteria bacterium RIFCSPLOWO2_01_FULL_52_25</name>
    <dbReference type="NCBI Taxonomy" id="1798650"/>
    <lineage>
        <taxon>Bacteria</taxon>
        <taxon>Candidatus Liptoniibacteriota</taxon>
    </lineage>
</organism>
<evidence type="ECO:0000313" key="6">
    <source>
        <dbReference type="Proteomes" id="UP000178880"/>
    </source>
</evidence>
<dbReference type="Gene3D" id="1.10.8.60">
    <property type="match status" value="1"/>
</dbReference>
<evidence type="ECO:0000256" key="4">
    <source>
        <dbReference type="ARBA" id="ARBA00022932"/>
    </source>
</evidence>
<keyword evidence="1" id="KW-0808">Transferase</keyword>
<dbReference type="PANTHER" id="PTHR34388:SF1">
    <property type="entry name" value="DNA POLYMERASE III SUBUNIT DELTA"/>
    <property type="match status" value="1"/>
</dbReference>
<evidence type="ECO:0000256" key="1">
    <source>
        <dbReference type="ARBA" id="ARBA00022679"/>
    </source>
</evidence>
<dbReference type="GO" id="GO:0003887">
    <property type="term" value="F:DNA-directed DNA polymerase activity"/>
    <property type="evidence" value="ECO:0007669"/>
    <property type="project" value="UniProtKB-KW"/>
</dbReference>
<gene>
    <name evidence="5" type="ORF">A2945_02345</name>
</gene>
<evidence type="ECO:0000313" key="5">
    <source>
        <dbReference type="EMBL" id="OGY99813.1"/>
    </source>
</evidence>
<dbReference type="GO" id="GO:0003677">
    <property type="term" value="F:DNA binding"/>
    <property type="evidence" value="ECO:0007669"/>
    <property type="project" value="InterPro"/>
</dbReference>
<proteinExistence type="predicted"/>
<protein>
    <recommendedName>
        <fullName evidence="7">DNA polymerase III delta N-terminal domain-containing protein</fullName>
    </recommendedName>
</protein>
<evidence type="ECO:0000256" key="3">
    <source>
        <dbReference type="ARBA" id="ARBA00022705"/>
    </source>
</evidence>
<dbReference type="Proteomes" id="UP000178880">
    <property type="component" value="Unassembled WGS sequence"/>
</dbReference>
<keyword evidence="2" id="KW-0548">Nucleotidyltransferase</keyword>
<reference evidence="5 6" key="1">
    <citation type="journal article" date="2016" name="Nat. Commun.">
        <title>Thousands of microbial genomes shed light on interconnected biogeochemical processes in an aquifer system.</title>
        <authorList>
            <person name="Anantharaman K."/>
            <person name="Brown C.T."/>
            <person name="Hug L.A."/>
            <person name="Sharon I."/>
            <person name="Castelle C.J."/>
            <person name="Probst A.J."/>
            <person name="Thomas B.C."/>
            <person name="Singh A."/>
            <person name="Wilkins M.J."/>
            <person name="Karaoz U."/>
            <person name="Brodie E.L."/>
            <person name="Williams K.H."/>
            <person name="Hubbard S.S."/>
            <person name="Banfield J.F."/>
        </authorList>
    </citation>
    <scope>NUCLEOTIDE SEQUENCE [LARGE SCALE GENOMIC DNA]</scope>
</reference>
<dbReference type="AlphaFoldDB" id="A0A1G2CEJ0"/>
<evidence type="ECO:0008006" key="7">
    <source>
        <dbReference type="Google" id="ProtNLM"/>
    </source>
</evidence>